<name>A0A5S9QXK5_MYCVN</name>
<proteinExistence type="predicted"/>
<dbReference type="SUPFAM" id="SSF54427">
    <property type="entry name" value="NTF2-like"/>
    <property type="match status" value="1"/>
</dbReference>
<gene>
    <name evidence="2" type="ORF">AELLOGFF_01179</name>
</gene>
<keyword evidence="3" id="KW-1185">Reference proteome</keyword>
<dbReference type="AlphaFoldDB" id="A0A5S9QXK5"/>
<accession>A0A5S9QXK5</accession>
<reference evidence="2 3" key="1">
    <citation type="submission" date="2019-11" db="EMBL/GenBank/DDBJ databases">
        <authorList>
            <person name="Holert J."/>
        </authorList>
    </citation>
    <scope>NUCLEOTIDE SEQUENCE [LARGE SCALE GENOMIC DNA]</scope>
    <source>
        <strain evidence="2">BC8_1</strain>
    </source>
</reference>
<evidence type="ECO:0000313" key="3">
    <source>
        <dbReference type="Proteomes" id="UP000430146"/>
    </source>
</evidence>
<evidence type="ECO:0000313" key="2">
    <source>
        <dbReference type="EMBL" id="CAA0124848.1"/>
    </source>
</evidence>
<dbReference type="EMBL" id="CACSIP010000023">
    <property type="protein sequence ID" value="CAA0124848.1"/>
    <property type="molecule type" value="Genomic_DNA"/>
</dbReference>
<evidence type="ECO:0000259" key="1">
    <source>
        <dbReference type="Pfam" id="PF12680"/>
    </source>
</evidence>
<protein>
    <recommendedName>
        <fullName evidence="1">SnoaL-like domain-containing protein</fullName>
    </recommendedName>
</protein>
<dbReference type="Pfam" id="PF12680">
    <property type="entry name" value="SnoaL_2"/>
    <property type="match status" value="1"/>
</dbReference>
<feature type="domain" description="SnoaL-like" evidence="1">
    <location>
        <begin position="40"/>
        <end position="141"/>
    </location>
</feature>
<dbReference type="Proteomes" id="UP000430146">
    <property type="component" value="Unassembled WGS sequence"/>
</dbReference>
<dbReference type="OrthoDB" id="8849037at2"/>
<dbReference type="InterPro" id="IPR032710">
    <property type="entry name" value="NTF2-like_dom_sf"/>
</dbReference>
<dbReference type="RefSeq" id="WP_159232005.1">
    <property type="nucleotide sequence ID" value="NZ_CACSIP010000023.1"/>
</dbReference>
<dbReference type="Gene3D" id="3.10.450.50">
    <property type="match status" value="1"/>
</dbReference>
<dbReference type="InterPro" id="IPR037401">
    <property type="entry name" value="SnoaL-like"/>
</dbReference>
<organism evidence="2 3">
    <name type="scientific">Mycolicibacterium vanbaalenii</name>
    <name type="common">Mycobacterium vanbaalenii</name>
    <dbReference type="NCBI Taxonomy" id="110539"/>
    <lineage>
        <taxon>Bacteria</taxon>
        <taxon>Bacillati</taxon>
        <taxon>Actinomycetota</taxon>
        <taxon>Actinomycetes</taxon>
        <taxon>Mycobacteriales</taxon>
        <taxon>Mycobacteriaceae</taxon>
        <taxon>Mycolicibacterium</taxon>
    </lineage>
</organism>
<sequence>MQTQTATYDIAQWDSPPPVGTPEHALWLVQWHFAYETPDQLGKLEQLYHDDIVWEVPTRRVIYRGKKDVLDNYARIFESLDDAKIKPLERYATQNRAFDDLELTFKLVNGKGFPNHPLPVGSRVAMRMVHNFHIQGGLIIRENGYEIWRPDLNR</sequence>